<proteinExistence type="predicted"/>
<dbReference type="InterPro" id="IPR013087">
    <property type="entry name" value="Znf_C2H2_type"/>
</dbReference>
<feature type="domain" description="C2H2-type" evidence="2">
    <location>
        <begin position="26"/>
        <end position="49"/>
    </location>
</feature>
<dbReference type="SMART" id="SM00355">
    <property type="entry name" value="ZnF_C2H2"/>
    <property type="match status" value="4"/>
</dbReference>
<evidence type="ECO:0000256" key="1">
    <source>
        <dbReference type="PROSITE-ProRule" id="PRU00042"/>
    </source>
</evidence>
<keyword evidence="1" id="KW-0479">Metal-binding</keyword>
<evidence type="ECO:0000259" key="2">
    <source>
        <dbReference type="PROSITE" id="PS50157"/>
    </source>
</evidence>
<evidence type="ECO:0000313" key="3">
    <source>
        <dbReference type="EMBL" id="BES95978.1"/>
    </source>
</evidence>
<dbReference type="PANTHER" id="PTHR33936:SF24">
    <property type="entry name" value="C2H2-TYPE DOMAIN-CONTAINING PROTEIN"/>
    <property type="match status" value="1"/>
</dbReference>
<gene>
    <name evidence="3" type="ORF">NTJ_08787</name>
</gene>
<dbReference type="InterPro" id="IPR036236">
    <property type="entry name" value="Znf_C2H2_sf"/>
</dbReference>
<protein>
    <submittedName>
        <fullName evidence="3">ZnF_C2H2</fullName>
    </submittedName>
</protein>
<name>A0ABN7AVL3_9HEMI</name>
<sequence length="406" mass="46607">MDDSSSDDRKAEFTIADDRGGIDGSKSCDVCGSRFTQRKNLLRHRRMKHGLDIIRREDAVSKRDGQLVCSRCPAAFSLRKNLLRHVRTKHEPISDLTAAPFECYSCGFRSPRKDLVKEHIVRRHVPDDAKSDDRTRCPLCGLRAFRHALVKHFTADHDVEILTSSHEFDSESQFADWKVRIEKENANEFTKIYQYTSVDGGKFELYRCHRDGFYKARGRNLRRRTDSNKIGGHCPSSMRVKANPFGKVEVAFCRTHVGHLGEENRLRAIKRERRRQLEEIRRARRRQRIDPKFDSDAEVAHEIIVRDVDLTTDFHYGIVDEYGEEIVHDDASVLTILAPGDDLKFADLDAERRRLVDFFAQIVSQAETADDVAFVEDSMNSLLAALQDRQSAQFQRQLSLSVGGDA</sequence>
<dbReference type="PROSITE" id="PS50157">
    <property type="entry name" value="ZINC_FINGER_C2H2_2"/>
    <property type="match status" value="2"/>
</dbReference>
<evidence type="ECO:0000313" key="4">
    <source>
        <dbReference type="Proteomes" id="UP001307889"/>
    </source>
</evidence>
<dbReference type="PROSITE" id="PS00028">
    <property type="entry name" value="ZINC_FINGER_C2H2_1"/>
    <property type="match status" value="2"/>
</dbReference>
<dbReference type="SUPFAM" id="SSF57667">
    <property type="entry name" value="beta-beta-alpha zinc fingers"/>
    <property type="match status" value="1"/>
</dbReference>
<organism evidence="3 4">
    <name type="scientific">Nesidiocoris tenuis</name>
    <dbReference type="NCBI Taxonomy" id="355587"/>
    <lineage>
        <taxon>Eukaryota</taxon>
        <taxon>Metazoa</taxon>
        <taxon>Ecdysozoa</taxon>
        <taxon>Arthropoda</taxon>
        <taxon>Hexapoda</taxon>
        <taxon>Insecta</taxon>
        <taxon>Pterygota</taxon>
        <taxon>Neoptera</taxon>
        <taxon>Paraneoptera</taxon>
        <taxon>Hemiptera</taxon>
        <taxon>Heteroptera</taxon>
        <taxon>Panheteroptera</taxon>
        <taxon>Cimicomorpha</taxon>
        <taxon>Miridae</taxon>
        <taxon>Dicyphina</taxon>
        <taxon>Nesidiocoris</taxon>
    </lineage>
</organism>
<feature type="domain" description="C2H2-type" evidence="2">
    <location>
        <begin position="67"/>
        <end position="90"/>
    </location>
</feature>
<accession>A0ABN7AVL3</accession>
<keyword evidence="1" id="KW-0863">Zinc-finger</keyword>
<dbReference type="Gene3D" id="3.30.160.60">
    <property type="entry name" value="Classic Zinc Finger"/>
    <property type="match status" value="2"/>
</dbReference>
<keyword evidence="4" id="KW-1185">Reference proteome</keyword>
<reference evidence="3 4" key="1">
    <citation type="submission" date="2023-09" db="EMBL/GenBank/DDBJ databases">
        <title>Nesidiocoris tenuis whole genome shotgun sequence.</title>
        <authorList>
            <person name="Shibata T."/>
            <person name="Shimoda M."/>
            <person name="Kobayashi T."/>
            <person name="Uehara T."/>
        </authorList>
    </citation>
    <scope>NUCLEOTIDE SEQUENCE [LARGE SCALE GENOMIC DNA]</scope>
    <source>
        <strain evidence="3 4">Japan</strain>
    </source>
</reference>
<dbReference type="Proteomes" id="UP001307889">
    <property type="component" value="Chromosome 6"/>
</dbReference>
<dbReference type="InterPro" id="IPR052797">
    <property type="entry name" value="RegFact_GeneExpr_CellDeath"/>
</dbReference>
<dbReference type="Pfam" id="PF00096">
    <property type="entry name" value="zf-C2H2"/>
    <property type="match status" value="2"/>
</dbReference>
<dbReference type="EMBL" id="AP028914">
    <property type="protein sequence ID" value="BES95978.1"/>
    <property type="molecule type" value="Genomic_DNA"/>
</dbReference>
<dbReference type="PANTHER" id="PTHR33936">
    <property type="entry name" value="PROTEIN CBG17840"/>
    <property type="match status" value="1"/>
</dbReference>
<keyword evidence="1" id="KW-0862">Zinc</keyword>